<reference evidence="2" key="1">
    <citation type="journal article" date="2021" name="bioRxiv">
        <title>Whole Genome Assembly and Annotation of Northern Wild Rice, Zizania palustris L., Supports a Whole Genome Duplication in the Zizania Genus.</title>
        <authorList>
            <person name="Haas M."/>
            <person name="Kono T."/>
            <person name="Macchietto M."/>
            <person name="Millas R."/>
            <person name="McGilp L."/>
            <person name="Shao M."/>
            <person name="Duquette J."/>
            <person name="Hirsch C.N."/>
            <person name="Kimball J."/>
        </authorList>
    </citation>
    <scope>NUCLEOTIDE SEQUENCE</scope>
    <source>
        <tissue evidence="2">Fresh leaf tissue</tissue>
    </source>
</reference>
<dbReference type="Proteomes" id="UP000729402">
    <property type="component" value="Unassembled WGS sequence"/>
</dbReference>
<name>A0A8J6BW70_ZIZPA</name>
<evidence type="ECO:0000313" key="2">
    <source>
        <dbReference type="EMBL" id="KAG8094690.1"/>
    </source>
</evidence>
<feature type="compositionally biased region" description="Basic and acidic residues" evidence="1">
    <location>
        <begin position="11"/>
        <end position="20"/>
    </location>
</feature>
<evidence type="ECO:0000256" key="1">
    <source>
        <dbReference type="SAM" id="MobiDB-lite"/>
    </source>
</evidence>
<protein>
    <submittedName>
        <fullName evidence="2">Uncharacterized protein</fullName>
    </submittedName>
</protein>
<feature type="region of interest" description="Disordered" evidence="1">
    <location>
        <begin position="52"/>
        <end position="72"/>
    </location>
</feature>
<comment type="caution">
    <text evidence="2">The sequence shown here is derived from an EMBL/GenBank/DDBJ whole genome shotgun (WGS) entry which is preliminary data.</text>
</comment>
<accession>A0A8J6BW70</accession>
<dbReference type="EMBL" id="JAAALK010000080">
    <property type="protein sequence ID" value="KAG8094690.1"/>
    <property type="molecule type" value="Genomic_DNA"/>
</dbReference>
<keyword evidence="3" id="KW-1185">Reference proteome</keyword>
<dbReference type="AlphaFoldDB" id="A0A8J6BW70"/>
<sequence length="72" mass="7924">MAVAPMRRWPCRRDDGRNDELATSDGNGKMVAATTRCREAAASHPELHESFLTGSCKSRKQKLLPKTQPKGA</sequence>
<organism evidence="2 3">
    <name type="scientific">Zizania palustris</name>
    <name type="common">Northern wild rice</name>
    <dbReference type="NCBI Taxonomy" id="103762"/>
    <lineage>
        <taxon>Eukaryota</taxon>
        <taxon>Viridiplantae</taxon>
        <taxon>Streptophyta</taxon>
        <taxon>Embryophyta</taxon>
        <taxon>Tracheophyta</taxon>
        <taxon>Spermatophyta</taxon>
        <taxon>Magnoliopsida</taxon>
        <taxon>Liliopsida</taxon>
        <taxon>Poales</taxon>
        <taxon>Poaceae</taxon>
        <taxon>BOP clade</taxon>
        <taxon>Oryzoideae</taxon>
        <taxon>Oryzeae</taxon>
        <taxon>Zizaniinae</taxon>
        <taxon>Zizania</taxon>
    </lineage>
</organism>
<feature type="region of interest" description="Disordered" evidence="1">
    <location>
        <begin position="1"/>
        <end position="27"/>
    </location>
</feature>
<evidence type="ECO:0000313" key="3">
    <source>
        <dbReference type="Proteomes" id="UP000729402"/>
    </source>
</evidence>
<reference evidence="2" key="2">
    <citation type="submission" date="2021-02" db="EMBL/GenBank/DDBJ databases">
        <authorList>
            <person name="Kimball J.A."/>
            <person name="Haas M.W."/>
            <person name="Macchietto M."/>
            <person name="Kono T."/>
            <person name="Duquette J."/>
            <person name="Shao M."/>
        </authorList>
    </citation>
    <scope>NUCLEOTIDE SEQUENCE</scope>
    <source>
        <tissue evidence="2">Fresh leaf tissue</tissue>
    </source>
</reference>
<gene>
    <name evidence="2" type="ORF">GUJ93_ZPchr0012g22180</name>
</gene>
<proteinExistence type="predicted"/>